<evidence type="ECO:0000256" key="1">
    <source>
        <dbReference type="ARBA" id="ARBA00001933"/>
    </source>
</evidence>
<dbReference type="GO" id="GO:0030170">
    <property type="term" value="F:pyridoxal phosphate binding"/>
    <property type="evidence" value="ECO:0007669"/>
    <property type="project" value="InterPro"/>
</dbReference>
<protein>
    <submittedName>
        <fullName evidence="4">Aminotransferase class III-fold pyridoxal phosphate-dependent enzyme</fullName>
    </submittedName>
</protein>
<keyword evidence="4" id="KW-0808">Transferase</keyword>
<dbReference type="EMBL" id="JACPUR010000041">
    <property type="protein sequence ID" value="MBI3129702.1"/>
    <property type="molecule type" value="Genomic_DNA"/>
</dbReference>
<comment type="caution">
    <text evidence="4">The sequence shown here is derived from an EMBL/GenBank/DDBJ whole genome shotgun (WGS) entry which is preliminary data.</text>
</comment>
<dbReference type="PANTHER" id="PTHR43713:SF3">
    <property type="entry name" value="GLUTAMATE-1-SEMIALDEHYDE 2,1-AMINOMUTASE 1, CHLOROPLASTIC-RELATED"/>
    <property type="match status" value="1"/>
</dbReference>
<dbReference type="InterPro" id="IPR015424">
    <property type="entry name" value="PyrdxlP-dep_Trfase"/>
</dbReference>
<dbReference type="InterPro" id="IPR015422">
    <property type="entry name" value="PyrdxlP-dep_Trfase_small"/>
</dbReference>
<dbReference type="GO" id="GO:0008483">
    <property type="term" value="F:transaminase activity"/>
    <property type="evidence" value="ECO:0007669"/>
    <property type="project" value="UniProtKB-KW"/>
</dbReference>
<dbReference type="SUPFAM" id="SSF53383">
    <property type="entry name" value="PLP-dependent transferases"/>
    <property type="match status" value="1"/>
</dbReference>
<evidence type="ECO:0000256" key="3">
    <source>
        <dbReference type="RuleBase" id="RU003560"/>
    </source>
</evidence>
<evidence type="ECO:0000313" key="4">
    <source>
        <dbReference type="EMBL" id="MBI3129702.1"/>
    </source>
</evidence>
<dbReference type="InterPro" id="IPR005814">
    <property type="entry name" value="Aminotrans_3"/>
</dbReference>
<comment type="similarity">
    <text evidence="3">Belongs to the class-III pyridoxal-phosphate-dependent aminotransferase family.</text>
</comment>
<comment type="cofactor">
    <cofactor evidence="1">
        <name>pyridoxal 5'-phosphate</name>
        <dbReference type="ChEBI" id="CHEBI:597326"/>
    </cofactor>
</comment>
<dbReference type="PROSITE" id="PS00600">
    <property type="entry name" value="AA_TRANSFER_CLASS_3"/>
    <property type="match status" value="1"/>
</dbReference>
<name>A0A932MQI5_UNCTE</name>
<evidence type="ECO:0000313" key="5">
    <source>
        <dbReference type="Proteomes" id="UP000782312"/>
    </source>
</evidence>
<organism evidence="4 5">
    <name type="scientific">Tectimicrobiota bacterium</name>
    <dbReference type="NCBI Taxonomy" id="2528274"/>
    <lineage>
        <taxon>Bacteria</taxon>
        <taxon>Pseudomonadati</taxon>
        <taxon>Nitrospinota/Tectimicrobiota group</taxon>
        <taxon>Candidatus Tectimicrobiota</taxon>
    </lineage>
</organism>
<proteinExistence type="inferred from homology"/>
<dbReference type="Proteomes" id="UP000782312">
    <property type="component" value="Unassembled WGS sequence"/>
</dbReference>
<keyword evidence="4" id="KW-0032">Aminotransferase</keyword>
<dbReference type="InterPro" id="IPR049704">
    <property type="entry name" value="Aminotrans_3_PPA_site"/>
</dbReference>
<dbReference type="CDD" id="cd00610">
    <property type="entry name" value="OAT_like"/>
    <property type="match status" value="1"/>
</dbReference>
<dbReference type="Pfam" id="PF00202">
    <property type="entry name" value="Aminotran_3"/>
    <property type="match status" value="1"/>
</dbReference>
<evidence type="ECO:0000256" key="2">
    <source>
        <dbReference type="ARBA" id="ARBA00022898"/>
    </source>
</evidence>
<accession>A0A932MQI5</accession>
<dbReference type="Gene3D" id="3.90.1150.10">
    <property type="entry name" value="Aspartate Aminotransferase, domain 1"/>
    <property type="match status" value="1"/>
</dbReference>
<gene>
    <name evidence="4" type="ORF">HYZ11_19010</name>
</gene>
<dbReference type="AlphaFoldDB" id="A0A932MQI5"/>
<keyword evidence="2 3" id="KW-0663">Pyridoxal phosphate</keyword>
<sequence length="456" mass="49661">MARPAAPPKLEDAYAEALPASRALFERARRLFPDAVTHDVRRMQPFPLYVERAEGALKWDADGNRYIDYWMGHGALLHGHNPPLVRDAAREQLMRGTHYGASHEKEIEWAEWVCRLVPSAERVRFTASGTEATHMALRLVRAFTGKRHIVKFAGHFHGWHEGLEIGVHPPYEAEPEAGQLPEVVALVTVLPPNDLAAVRARLSKGDVAAVIAEPTGSHFGAVPMPASFLHGLREETRKAGALLIFDEVVTGFRVAPGGAQEKIGVRPDVTTLAKILSGGLPGGAVCGREDVLAYLATKPDPEENRRKKISHHGTFNGNPLSAAAGAAMLASVADGSAIRLANQQAARLRHGMNEALAREKVAWKVYGEHSDWKIFFGADAPPRDGADQDVSRVDWRRLDARHPAKSRALRQALILNGVDFNGGRALVSTAHTDELIHETLAAFEAAIKTVKEEGLA</sequence>
<dbReference type="Gene3D" id="3.40.640.10">
    <property type="entry name" value="Type I PLP-dependent aspartate aminotransferase-like (Major domain)"/>
    <property type="match status" value="1"/>
</dbReference>
<reference evidence="4" key="1">
    <citation type="submission" date="2020-07" db="EMBL/GenBank/DDBJ databases">
        <title>Huge and variable diversity of episymbiotic CPR bacteria and DPANN archaea in groundwater ecosystems.</title>
        <authorList>
            <person name="He C.Y."/>
            <person name="Keren R."/>
            <person name="Whittaker M."/>
            <person name="Farag I.F."/>
            <person name="Doudna J."/>
            <person name="Cate J.H.D."/>
            <person name="Banfield J.F."/>
        </authorList>
    </citation>
    <scope>NUCLEOTIDE SEQUENCE</scope>
    <source>
        <strain evidence="4">NC_groundwater_763_Ag_S-0.2um_68_21</strain>
    </source>
</reference>
<dbReference type="InterPro" id="IPR015421">
    <property type="entry name" value="PyrdxlP-dep_Trfase_major"/>
</dbReference>
<dbReference type="PANTHER" id="PTHR43713">
    <property type="entry name" value="GLUTAMATE-1-SEMIALDEHYDE 2,1-AMINOMUTASE"/>
    <property type="match status" value="1"/>
</dbReference>